<feature type="compositionally biased region" description="Low complexity" evidence="1">
    <location>
        <begin position="365"/>
        <end position="378"/>
    </location>
</feature>
<evidence type="ECO:0000256" key="1">
    <source>
        <dbReference type="SAM" id="MobiDB-lite"/>
    </source>
</evidence>
<keyword evidence="3" id="KW-1185">Reference proteome</keyword>
<feature type="region of interest" description="Disordered" evidence="1">
    <location>
        <begin position="203"/>
        <end position="224"/>
    </location>
</feature>
<accession>A0A1Q9EVC5</accession>
<comment type="caution">
    <text evidence="2">The sequence shown here is derived from an EMBL/GenBank/DDBJ whole genome shotgun (WGS) entry which is preliminary data.</text>
</comment>
<gene>
    <name evidence="2" type="ORF">AK812_SmicGene4751</name>
</gene>
<protein>
    <submittedName>
        <fullName evidence="2">Uncharacterized protein</fullName>
    </submittedName>
</protein>
<evidence type="ECO:0000313" key="2">
    <source>
        <dbReference type="EMBL" id="OLQ11396.1"/>
    </source>
</evidence>
<proteinExistence type="predicted"/>
<reference evidence="2 3" key="1">
    <citation type="submission" date="2016-02" db="EMBL/GenBank/DDBJ databases">
        <title>Genome analysis of coral dinoflagellate symbionts highlights evolutionary adaptations to a symbiotic lifestyle.</title>
        <authorList>
            <person name="Aranda M."/>
            <person name="Li Y."/>
            <person name="Liew Y.J."/>
            <person name="Baumgarten S."/>
            <person name="Simakov O."/>
            <person name="Wilson M."/>
            <person name="Piel J."/>
            <person name="Ashoor H."/>
            <person name="Bougouffa S."/>
            <person name="Bajic V.B."/>
            <person name="Ryu T."/>
            <person name="Ravasi T."/>
            <person name="Bayer T."/>
            <person name="Micklem G."/>
            <person name="Kim H."/>
            <person name="Bhak J."/>
            <person name="Lajeunesse T.C."/>
            <person name="Voolstra C.R."/>
        </authorList>
    </citation>
    <scope>NUCLEOTIDE SEQUENCE [LARGE SCALE GENOMIC DNA]</scope>
    <source>
        <strain evidence="2 3">CCMP2467</strain>
    </source>
</reference>
<dbReference type="EMBL" id="LSRX01000059">
    <property type="protein sequence ID" value="OLQ11396.1"/>
    <property type="molecule type" value="Genomic_DNA"/>
</dbReference>
<name>A0A1Q9EVC5_SYMMI</name>
<feature type="region of interest" description="Disordered" evidence="1">
    <location>
        <begin position="250"/>
        <end position="381"/>
    </location>
</feature>
<organism evidence="2 3">
    <name type="scientific">Symbiodinium microadriaticum</name>
    <name type="common">Dinoflagellate</name>
    <name type="synonym">Zooxanthella microadriatica</name>
    <dbReference type="NCBI Taxonomy" id="2951"/>
    <lineage>
        <taxon>Eukaryota</taxon>
        <taxon>Sar</taxon>
        <taxon>Alveolata</taxon>
        <taxon>Dinophyceae</taxon>
        <taxon>Suessiales</taxon>
        <taxon>Symbiodiniaceae</taxon>
        <taxon>Symbiodinium</taxon>
    </lineage>
</organism>
<dbReference type="OrthoDB" id="10368647at2759"/>
<evidence type="ECO:0000313" key="3">
    <source>
        <dbReference type="Proteomes" id="UP000186817"/>
    </source>
</evidence>
<feature type="compositionally biased region" description="Polar residues" evidence="1">
    <location>
        <begin position="351"/>
        <end position="364"/>
    </location>
</feature>
<sequence length="479" mass="51430">MVDIQERYALSYAGGEHVPIPPTLLHSASDGAKFLKLRPSHRTICKLVCGKNLDIFKRNANPSIAGSAALQRLKEQLLETLRASVASKSEEAAAAFFEDASSNEPRKTKFQKVDDAPETIQMVVNGKEVVFLTPSNAKTTDLVVKLDPVMLQAVLDVLAEDVESCFSTGSKRQFAGSFFQLCLRPMDDPVFLQWAKELEGEATEDAAKAMPPAAKKKAKLPSPPVQELSALDRLMMAGGAVEPEEGLLEAKTEEDDDKTDPPSNPAEPDDTAGLETSAAPWRRAGAMPPPEPKGAPPAKKAAEEKHGAGGCGDGPGEHAGDGWAWAHGGGEQHASGWDGWYEDGAGWSGGDWQQTGGHWQQANVAGQWQQPSSSSWQQGGAGQYAGLGAGVTTWMDVAGRMHTFRLPEKTKTGFQNKVAMLVGLSLCGEVDELNRQLQRLASFVPIQSQLAEIVAAHRQYGLEGFNWLGYLPRGGRTPP</sequence>
<dbReference type="AlphaFoldDB" id="A0A1Q9EVC5"/>
<dbReference type="Proteomes" id="UP000186817">
    <property type="component" value="Unassembled WGS sequence"/>
</dbReference>